<dbReference type="AlphaFoldDB" id="A0A2A2M3M8"/>
<accession>A0A2A2M3M8</accession>
<dbReference type="EMBL" id="LIAE01005752">
    <property type="protein sequence ID" value="PAV93074.1"/>
    <property type="molecule type" value="Genomic_DNA"/>
</dbReference>
<proteinExistence type="predicted"/>
<evidence type="ECO:0000313" key="1">
    <source>
        <dbReference type="EMBL" id="PAV93074.1"/>
    </source>
</evidence>
<reference evidence="1 2" key="1">
    <citation type="journal article" date="2017" name="Curr. Biol.">
        <title>Genome architecture and evolution of a unichromosomal asexual nematode.</title>
        <authorList>
            <person name="Fradin H."/>
            <person name="Zegar C."/>
            <person name="Gutwein M."/>
            <person name="Lucas J."/>
            <person name="Kovtun M."/>
            <person name="Corcoran D."/>
            <person name="Baugh L.R."/>
            <person name="Kiontke K."/>
            <person name="Gunsalus K."/>
            <person name="Fitch D.H."/>
            <person name="Piano F."/>
        </authorList>
    </citation>
    <scope>NUCLEOTIDE SEQUENCE [LARGE SCALE GENOMIC DNA]</scope>
    <source>
        <strain evidence="1">PF1309</strain>
    </source>
</reference>
<dbReference type="Proteomes" id="UP000218231">
    <property type="component" value="Unassembled WGS sequence"/>
</dbReference>
<gene>
    <name evidence="1" type="ORF">WR25_07417</name>
</gene>
<comment type="caution">
    <text evidence="1">The sequence shown here is derived from an EMBL/GenBank/DDBJ whole genome shotgun (WGS) entry which is preliminary data.</text>
</comment>
<evidence type="ECO:0000313" key="2">
    <source>
        <dbReference type="Proteomes" id="UP000218231"/>
    </source>
</evidence>
<sequence>MRSPARGRCGIRSSYAGQVDVIGVEAADRHDLFDLGDADPAGGGHRLVEVARGLAEDQVAALVRLPALDDAEVGADAAFEDIILTVEGLHLLALGHQRADAGLGVEARDARAPCPAAFGERALRTEFHLQLAGEILAFELLVLADVARDHLLDLAAAQQLAEAFAIDAGIVAGDRQILDARGLDRVDQPFVVGAVTSGLPRGPASFS</sequence>
<keyword evidence="2" id="KW-1185">Reference proteome</keyword>
<name>A0A2A2M3M8_9BILA</name>
<protein>
    <submittedName>
        <fullName evidence="1">Uncharacterized protein</fullName>
    </submittedName>
</protein>
<organism evidence="1 2">
    <name type="scientific">Diploscapter pachys</name>
    <dbReference type="NCBI Taxonomy" id="2018661"/>
    <lineage>
        <taxon>Eukaryota</taxon>
        <taxon>Metazoa</taxon>
        <taxon>Ecdysozoa</taxon>
        <taxon>Nematoda</taxon>
        <taxon>Chromadorea</taxon>
        <taxon>Rhabditida</taxon>
        <taxon>Rhabditina</taxon>
        <taxon>Rhabditomorpha</taxon>
        <taxon>Rhabditoidea</taxon>
        <taxon>Rhabditidae</taxon>
        <taxon>Diploscapter</taxon>
    </lineage>
</organism>